<evidence type="ECO:0000256" key="1">
    <source>
        <dbReference type="SAM" id="Coils"/>
    </source>
</evidence>
<keyword evidence="1" id="KW-0175">Coiled coil</keyword>
<evidence type="ECO:0000313" key="2">
    <source>
        <dbReference type="EMBL" id="GGF85507.1"/>
    </source>
</evidence>
<evidence type="ECO:0008006" key="4">
    <source>
        <dbReference type="Google" id="ProtNLM"/>
    </source>
</evidence>
<dbReference type="RefSeq" id="WP_189026769.1">
    <property type="nucleotide sequence ID" value="NZ_BMKR01000012.1"/>
</dbReference>
<reference evidence="2" key="2">
    <citation type="submission" date="2020-09" db="EMBL/GenBank/DDBJ databases">
        <authorList>
            <person name="Sun Q."/>
            <person name="Zhou Y."/>
        </authorList>
    </citation>
    <scope>NUCLEOTIDE SEQUENCE</scope>
    <source>
        <strain evidence="2">CGMCC 1.16134</strain>
    </source>
</reference>
<name>A0A917CF41_9BACL</name>
<gene>
    <name evidence="2" type="ORF">GCM10010912_33510</name>
</gene>
<protein>
    <recommendedName>
        <fullName evidence="4">Non-ribosomal peptide synthetase module</fullName>
    </recommendedName>
</protein>
<organism evidence="2 3">
    <name type="scientific">Paenibacillus albidus</name>
    <dbReference type="NCBI Taxonomy" id="2041023"/>
    <lineage>
        <taxon>Bacteria</taxon>
        <taxon>Bacillati</taxon>
        <taxon>Bacillota</taxon>
        <taxon>Bacilli</taxon>
        <taxon>Bacillales</taxon>
        <taxon>Paenibacillaceae</taxon>
        <taxon>Paenibacillus</taxon>
    </lineage>
</organism>
<accession>A0A917CF41</accession>
<keyword evidence="3" id="KW-1185">Reference proteome</keyword>
<dbReference type="EMBL" id="BMKR01000012">
    <property type="protein sequence ID" value="GGF85507.1"/>
    <property type="molecule type" value="Genomic_DNA"/>
</dbReference>
<evidence type="ECO:0000313" key="3">
    <source>
        <dbReference type="Proteomes" id="UP000637643"/>
    </source>
</evidence>
<proteinExistence type="predicted"/>
<dbReference type="AlphaFoldDB" id="A0A917CF41"/>
<sequence>MNKNDEVEYCNLELRFDRQHIQDLIKDLIQEGYSLYWSENEDDFVISVRTGRKLTKLRFQRSKDSYKLVGDYMIRDARLSEWMGKLIGDMRGHAIIKRFRDRQIIIENILFGEVIRLVEISGYQQRVLYQKGPLLSDQELTKLYYSVEGEDRIRQRRVEVDEQLDRLNEALKAGDTVRAEKCKVELAHLTRELNKLEWL</sequence>
<dbReference type="Proteomes" id="UP000637643">
    <property type="component" value="Unassembled WGS sequence"/>
</dbReference>
<reference evidence="2" key="1">
    <citation type="journal article" date="2014" name="Int. J. Syst. Evol. Microbiol.">
        <title>Complete genome sequence of Corynebacterium casei LMG S-19264T (=DSM 44701T), isolated from a smear-ripened cheese.</title>
        <authorList>
            <consortium name="US DOE Joint Genome Institute (JGI-PGF)"/>
            <person name="Walter F."/>
            <person name="Albersmeier A."/>
            <person name="Kalinowski J."/>
            <person name="Ruckert C."/>
        </authorList>
    </citation>
    <scope>NUCLEOTIDE SEQUENCE</scope>
    <source>
        <strain evidence="2">CGMCC 1.16134</strain>
    </source>
</reference>
<feature type="coiled-coil region" evidence="1">
    <location>
        <begin position="150"/>
        <end position="199"/>
    </location>
</feature>
<comment type="caution">
    <text evidence="2">The sequence shown here is derived from an EMBL/GenBank/DDBJ whole genome shotgun (WGS) entry which is preliminary data.</text>
</comment>